<feature type="region of interest" description="Disordered" evidence="1">
    <location>
        <begin position="51"/>
        <end position="106"/>
    </location>
</feature>
<feature type="compositionally biased region" description="Polar residues" evidence="1">
    <location>
        <begin position="83"/>
        <end position="96"/>
    </location>
</feature>
<dbReference type="AlphaFoldDB" id="A0AAF0DLM8"/>
<keyword evidence="3" id="KW-1185">Reference proteome</keyword>
<protein>
    <submittedName>
        <fullName evidence="2">Uncharacterized protein</fullName>
    </submittedName>
</protein>
<sequence>MPHSPDASELLYTLSILCDTPHELLHTYRNLDSWKQAKAVVNSITNKDADSEIQPTISESSYSSCPSSPAPSSNSSTNNSLSGITLPSARNISTTSPRKHQHESESNLNKLLDEIKKVLPKLAQFSNEKLQLQDILKETESPIEKQIQFLRIVDGNSTPTEQEILLMGLAQFSHASEFSLWQANRGLPLRVDEICSKLSKVPKRNGNIPRYLANENIPIEYQNVVSRGIREGLNKFAFEKLFHEKLEESMKDAATGMLAVLTLTYMKFRKLKFNQYPQFIDILLIGNAPIIGPLIGLSDWFLMLRSDFEVQYGRITTARETITQSIPNTPYTATWHQDGAVDSDKLNAFGGQSHNTQLSSSLRPGIQTAGPNNSYSSVVHNDLGGAVASELPREGFNIRNQTATRMNPTELGQQSKRRRLHQYHETSSPEFKSNMQQSFPEPRNMPDDSARLLAAACSPPQSQPLGAENYDPSHSPFTGE</sequence>
<evidence type="ECO:0000313" key="2">
    <source>
        <dbReference type="EMBL" id="WEW61074.1"/>
    </source>
</evidence>
<name>A0AAF0DLM8_9EURO</name>
<dbReference type="EMBL" id="CP120630">
    <property type="protein sequence ID" value="WEW61074.1"/>
    <property type="molecule type" value="Genomic_DNA"/>
</dbReference>
<feature type="compositionally biased region" description="Polar residues" evidence="1">
    <location>
        <begin position="425"/>
        <end position="439"/>
    </location>
</feature>
<organism evidence="2 3">
    <name type="scientific">Emydomyces testavorans</name>
    <dbReference type="NCBI Taxonomy" id="2070801"/>
    <lineage>
        <taxon>Eukaryota</taxon>
        <taxon>Fungi</taxon>
        <taxon>Dikarya</taxon>
        <taxon>Ascomycota</taxon>
        <taxon>Pezizomycotina</taxon>
        <taxon>Eurotiomycetes</taxon>
        <taxon>Eurotiomycetidae</taxon>
        <taxon>Onygenales</taxon>
        <taxon>Nannizziopsiaceae</taxon>
        <taxon>Emydomyces</taxon>
    </lineage>
</organism>
<feature type="region of interest" description="Disordered" evidence="1">
    <location>
        <begin position="407"/>
        <end position="480"/>
    </location>
</feature>
<dbReference type="Proteomes" id="UP001219355">
    <property type="component" value="Chromosome 4"/>
</dbReference>
<gene>
    <name evidence="2" type="ORF">PRK78_006563</name>
</gene>
<reference evidence="2" key="1">
    <citation type="submission" date="2023-03" db="EMBL/GenBank/DDBJ databases">
        <title>Emydomyces testavorans Genome Sequence.</title>
        <authorList>
            <person name="Hoyer L."/>
        </authorList>
    </citation>
    <scope>NUCLEOTIDE SEQUENCE</scope>
    <source>
        <strain evidence="2">16-2883</strain>
    </source>
</reference>
<evidence type="ECO:0000313" key="3">
    <source>
        <dbReference type="Proteomes" id="UP001219355"/>
    </source>
</evidence>
<proteinExistence type="predicted"/>
<feature type="compositionally biased region" description="Low complexity" evidence="1">
    <location>
        <begin position="58"/>
        <end position="82"/>
    </location>
</feature>
<evidence type="ECO:0000256" key="1">
    <source>
        <dbReference type="SAM" id="MobiDB-lite"/>
    </source>
</evidence>
<accession>A0AAF0DLM8</accession>